<feature type="domain" description="SpoOB alpha-helical" evidence="4">
    <location>
        <begin position="2"/>
        <end position="55"/>
    </location>
</feature>
<dbReference type="Gene3D" id="1.10.287.130">
    <property type="match status" value="1"/>
</dbReference>
<dbReference type="Pfam" id="PF14689">
    <property type="entry name" value="SPOB_a"/>
    <property type="match status" value="1"/>
</dbReference>
<name>A0A9X4GZ30_9FIRM</name>
<keyword evidence="1" id="KW-0597">Phosphoprotein</keyword>
<accession>A0A9X4GZ30</accession>
<evidence type="ECO:0000313" key="5">
    <source>
        <dbReference type="EMBL" id="MDF9408317.1"/>
    </source>
</evidence>
<dbReference type="GO" id="GO:0000155">
    <property type="term" value="F:phosphorelay sensor kinase activity"/>
    <property type="evidence" value="ECO:0007669"/>
    <property type="project" value="InterPro"/>
</dbReference>
<dbReference type="InterPro" id="IPR016120">
    <property type="entry name" value="Sig_transdc_His_kin_SpoOB"/>
</dbReference>
<sequence length="191" mass="21450">MNILNYLEIIQVQRHDFLNHLQVISGLLQLNKVERVREYINQVGLEIAHASKTSRVKIPEVSLALLYCLNEAAKYQVEVELTVNSDFSACGAPGSVIGQAIEQLVDCALDTIFSPEVARRRLEIVFNETDKKYNCRLLFPEPVQSDLRRFENRLASVGELVSPHGGRVNMAIANSGIEIFLIFPRKDVKAG</sequence>
<comment type="caution">
    <text evidence="5">The sequence shown here is derived from an EMBL/GenBank/DDBJ whole genome shotgun (WGS) entry which is preliminary data.</text>
</comment>
<proteinExistence type="predicted"/>
<dbReference type="SUPFAM" id="SSF55890">
    <property type="entry name" value="Sporulation response regulatory protein Spo0B"/>
    <property type="match status" value="1"/>
</dbReference>
<evidence type="ECO:0000256" key="1">
    <source>
        <dbReference type="ARBA" id="ARBA00022553"/>
    </source>
</evidence>
<dbReference type="Proteomes" id="UP001154312">
    <property type="component" value="Unassembled WGS sequence"/>
</dbReference>
<organism evidence="5 6">
    <name type="scientific">Pelotomaculum isophthalicicum JI</name>
    <dbReference type="NCBI Taxonomy" id="947010"/>
    <lineage>
        <taxon>Bacteria</taxon>
        <taxon>Bacillati</taxon>
        <taxon>Bacillota</taxon>
        <taxon>Clostridia</taxon>
        <taxon>Eubacteriales</taxon>
        <taxon>Desulfotomaculaceae</taxon>
        <taxon>Pelotomaculum</taxon>
    </lineage>
</organism>
<keyword evidence="3" id="KW-0418">Kinase</keyword>
<evidence type="ECO:0000259" key="4">
    <source>
        <dbReference type="Pfam" id="PF14689"/>
    </source>
</evidence>
<keyword evidence="6" id="KW-1185">Reference proteome</keyword>
<dbReference type="EMBL" id="JAKOAV010000012">
    <property type="protein sequence ID" value="MDF9408317.1"/>
    <property type="molecule type" value="Genomic_DNA"/>
</dbReference>
<evidence type="ECO:0000256" key="2">
    <source>
        <dbReference type="ARBA" id="ARBA00022679"/>
    </source>
</evidence>
<reference evidence="5" key="1">
    <citation type="submission" date="2022-02" db="EMBL/GenBank/DDBJ databases">
        <authorList>
            <person name="Leng L."/>
        </authorList>
    </citation>
    <scope>NUCLEOTIDE SEQUENCE</scope>
    <source>
        <strain evidence="5">JI</strain>
    </source>
</reference>
<evidence type="ECO:0000313" key="6">
    <source>
        <dbReference type="Proteomes" id="UP001154312"/>
    </source>
</evidence>
<protein>
    <submittedName>
        <fullName evidence="5">Spo0B domain-containing protein</fullName>
    </submittedName>
</protein>
<evidence type="ECO:0000256" key="3">
    <source>
        <dbReference type="ARBA" id="ARBA00022777"/>
    </source>
</evidence>
<dbReference type="InterPro" id="IPR039506">
    <property type="entry name" value="SPOB_a"/>
</dbReference>
<dbReference type="AlphaFoldDB" id="A0A9X4GZ30"/>
<dbReference type="RefSeq" id="WP_277443622.1">
    <property type="nucleotide sequence ID" value="NZ_JAKOAV010000012.1"/>
</dbReference>
<keyword evidence="2" id="KW-0808">Transferase</keyword>
<gene>
    <name evidence="5" type="ORF">L7E55_08100</name>
</gene>